<sequence>MSMDDLQKFCFYLCHNCTRFRGGPIAMPVPVRYADLCAYRSKLHLEAQHASKNIPAESQEEFERHVITKLNKLAKLNENLKNSLFYC</sequence>
<dbReference type="GO" id="GO:0003676">
    <property type="term" value="F:nucleic acid binding"/>
    <property type="evidence" value="ECO:0007669"/>
    <property type="project" value="InterPro"/>
</dbReference>
<dbReference type="EMBL" id="MUJZ01041121">
    <property type="protein sequence ID" value="OTF75603.1"/>
    <property type="molecule type" value="Genomic_DNA"/>
</dbReference>
<dbReference type="InterPro" id="IPR036397">
    <property type="entry name" value="RNaseH_sf"/>
</dbReference>
<dbReference type="Gene3D" id="3.30.420.10">
    <property type="entry name" value="Ribonuclease H-like superfamily/Ribonuclease H"/>
    <property type="match status" value="1"/>
</dbReference>
<evidence type="ECO:0000259" key="1">
    <source>
        <dbReference type="PROSITE" id="PS50822"/>
    </source>
</evidence>
<keyword evidence="3" id="KW-1185">Reference proteome</keyword>
<dbReference type="Proteomes" id="UP000194236">
    <property type="component" value="Unassembled WGS sequence"/>
</dbReference>
<organism evidence="2 3">
    <name type="scientific">Euroglyphus maynei</name>
    <name type="common">Mayne's house dust mite</name>
    <dbReference type="NCBI Taxonomy" id="6958"/>
    <lineage>
        <taxon>Eukaryota</taxon>
        <taxon>Metazoa</taxon>
        <taxon>Ecdysozoa</taxon>
        <taxon>Arthropoda</taxon>
        <taxon>Chelicerata</taxon>
        <taxon>Arachnida</taxon>
        <taxon>Acari</taxon>
        <taxon>Acariformes</taxon>
        <taxon>Sarcoptiformes</taxon>
        <taxon>Astigmata</taxon>
        <taxon>Psoroptidia</taxon>
        <taxon>Analgoidea</taxon>
        <taxon>Pyroglyphidae</taxon>
        <taxon>Pyroglyphinae</taxon>
        <taxon>Euroglyphus</taxon>
    </lineage>
</organism>
<feature type="domain" description="Piwi" evidence="1">
    <location>
        <begin position="1"/>
        <end position="46"/>
    </location>
</feature>
<dbReference type="InterPro" id="IPR003165">
    <property type="entry name" value="Piwi"/>
</dbReference>
<gene>
    <name evidence="2" type="ORF">BLA29_013467</name>
</gene>
<name>A0A1Y3B6T1_EURMA</name>
<accession>A0A1Y3B6T1</accession>
<dbReference type="PROSITE" id="PS50822">
    <property type="entry name" value="PIWI"/>
    <property type="match status" value="1"/>
</dbReference>
<proteinExistence type="predicted"/>
<evidence type="ECO:0000313" key="2">
    <source>
        <dbReference type="EMBL" id="OTF75603.1"/>
    </source>
</evidence>
<reference evidence="2 3" key="1">
    <citation type="submission" date="2017-03" db="EMBL/GenBank/DDBJ databases">
        <title>Genome Survey of Euroglyphus maynei.</title>
        <authorList>
            <person name="Arlian L.G."/>
            <person name="Morgan M.S."/>
            <person name="Rider S.D."/>
        </authorList>
    </citation>
    <scope>NUCLEOTIDE SEQUENCE [LARGE SCALE GENOMIC DNA]</scope>
    <source>
        <strain evidence="2">Arlian Lab</strain>
        <tissue evidence="2">Whole body</tissue>
    </source>
</reference>
<comment type="caution">
    <text evidence="2">The sequence shown here is derived from an EMBL/GenBank/DDBJ whole genome shotgun (WGS) entry which is preliminary data.</text>
</comment>
<protein>
    <recommendedName>
        <fullName evidence="1">Piwi domain-containing protein</fullName>
    </recommendedName>
</protein>
<evidence type="ECO:0000313" key="3">
    <source>
        <dbReference type="Proteomes" id="UP000194236"/>
    </source>
</evidence>
<dbReference type="InterPro" id="IPR012337">
    <property type="entry name" value="RNaseH-like_sf"/>
</dbReference>
<dbReference type="AlphaFoldDB" id="A0A1Y3B6T1"/>
<dbReference type="SUPFAM" id="SSF53098">
    <property type="entry name" value="Ribonuclease H-like"/>
    <property type="match status" value="1"/>
</dbReference>